<dbReference type="OrthoDB" id="7630100at2"/>
<dbReference type="AlphaFoldDB" id="Q1QQV4"/>
<sequence length="286" mass="30167">MTLPRSMLASLRTLAGASLALLAAMLAMTGPAAAQGKLEAHYDVTLAGILVGTGTWAVDILDDQYSAAADGGATGILKAFAHGTGTGTSQGRVVNGALVPANYTATISSSKKSETIRMSLAGGNVKDFVIEPTPPVDAKRIPVTDAHKRGVFDPMSATLLRVPGTADPLGPEACHATTGIFDGRMRYDLRLDFKRMETVKSEKGYHGPVVVCSIYFSPISGYVPDRFAIKYLAAQRNMELWLAPIAGTRVVVPYRLTIPTPLGIGKLEATQFITTAMPPRAAAKAH</sequence>
<feature type="chain" id="PRO_5004195910" description="DUF3108 domain-containing protein" evidence="1">
    <location>
        <begin position="35"/>
        <end position="286"/>
    </location>
</feature>
<gene>
    <name evidence="2" type="ordered locus">Nham_0503</name>
</gene>
<evidence type="ECO:0008006" key="4">
    <source>
        <dbReference type="Google" id="ProtNLM"/>
    </source>
</evidence>
<dbReference type="EMBL" id="CP000319">
    <property type="protein sequence ID" value="ABE61393.1"/>
    <property type="molecule type" value="Genomic_DNA"/>
</dbReference>
<dbReference type="STRING" id="323097.Nham_0503"/>
<dbReference type="InterPro" id="IPR021457">
    <property type="entry name" value="DUF3108"/>
</dbReference>
<keyword evidence="1" id="KW-0732">Signal</keyword>
<dbReference type="RefSeq" id="WP_011509097.1">
    <property type="nucleotide sequence ID" value="NC_007964.1"/>
</dbReference>
<reference evidence="2 3" key="1">
    <citation type="submission" date="2006-03" db="EMBL/GenBank/DDBJ databases">
        <title>Complete sequence of chromosome of Nitrobacter hamburgensis X14.</title>
        <authorList>
            <consortium name="US DOE Joint Genome Institute"/>
            <person name="Copeland A."/>
            <person name="Lucas S."/>
            <person name="Lapidus A."/>
            <person name="Barry K."/>
            <person name="Detter J.C."/>
            <person name="Glavina del Rio T."/>
            <person name="Hammon N."/>
            <person name="Israni S."/>
            <person name="Dalin E."/>
            <person name="Tice H."/>
            <person name="Pitluck S."/>
            <person name="Chain P."/>
            <person name="Malfatti S."/>
            <person name="Shin M."/>
            <person name="Vergez L."/>
            <person name="Schmutz J."/>
            <person name="Larimer F."/>
            <person name="Land M."/>
            <person name="Hauser L."/>
            <person name="Kyrpides N."/>
            <person name="Ivanova N."/>
            <person name="Ward B."/>
            <person name="Arp D."/>
            <person name="Klotz M."/>
            <person name="Stein L."/>
            <person name="O'Mullan G."/>
            <person name="Starkenburg S."/>
            <person name="Sayavedra L."/>
            <person name="Poret-Peterson A.T."/>
            <person name="Gentry M.E."/>
            <person name="Bruce D."/>
            <person name="Richardson P."/>
        </authorList>
    </citation>
    <scope>NUCLEOTIDE SEQUENCE [LARGE SCALE GENOMIC DNA]</scope>
    <source>
        <strain evidence="3">DSM 10229 / NCIMB 13809 / X14</strain>
    </source>
</reference>
<name>Q1QQV4_NITHX</name>
<keyword evidence="3" id="KW-1185">Reference proteome</keyword>
<protein>
    <recommendedName>
        <fullName evidence="4">DUF3108 domain-containing protein</fullName>
    </recommendedName>
</protein>
<dbReference type="Proteomes" id="UP000001953">
    <property type="component" value="Chromosome"/>
</dbReference>
<proteinExistence type="predicted"/>
<organism evidence="2 3">
    <name type="scientific">Nitrobacter hamburgensis (strain DSM 10229 / NCIMB 13809 / X14)</name>
    <dbReference type="NCBI Taxonomy" id="323097"/>
    <lineage>
        <taxon>Bacteria</taxon>
        <taxon>Pseudomonadati</taxon>
        <taxon>Pseudomonadota</taxon>
        <taxon>Alphaproteobacteria</taxon>
        <taxon>Hyphomicrobiales</taxon>
        <taxon>Nitrobacteraceae</taxon>
        <taxon>Nitrobacter</taxon>
    </lineage>
</organism>
<feature type="signal peptide" evidence="1">
    <location>
        <begin position="1"/>
        <end position="34"/>
    </location>
</feature>
<dbReference type="eggNOG" id="COG3064">
    <property type="taxonomic scope" value="Bacteria"/>
</dbReference>
<evidence type="ECO:0000313" key="3">
    <source>
        <dbReference type="Proteomes" id="UP000001953"/>
    </source>
</evidence>
<dbReference type="KEGG" id="nha:Nham_0503"/>
<evidence type="ECO:0000256" key="1">
    <source>
        <dbReference type="SAM" id="SignalP"/>
    </source>
</evidence>
<evidence type="ECO:0000313" key="2">
    <source>
        <dbReference type="EMBL" id="ABE61393.1"/>
    </source>
</evidence>
<dbReference type="Pfam" id="PF11306">
    <property type="entry name" value="DUF3108"/>
    <property type="match status" value="1"/>
</dbReference>
<dbReference type="HOGENOM" id="CLU_072063_0_0_5"/>
<accession>Q1QQV4</accession>